<proteinExistence type="predicted"/>
<name>A0ABV2LYQ4_9FIRM</name>
<evidence type="ECO:0000313" key="4">
    <source>
        <dbReference type="Proteomes" id="UP001549106"/>
    </source>
</evidence>
<evidence type="ECO:0000256" key="1">
    <source>
        <dbReference type="ARBA" id="ARBA00022723"/>
    </source>
</evidence>
<reference evidence="3 4" key="1">
    <citation type="submission" date="2024-06" db="EMBL/GenBank/DDBJ databases">
        <title>Genomic Encyclopedia of Type Strains, Phase IV (KMG-IV): sequencing the most valuable type-strain genomes for metagenomic binning, comparative biology and taxonomic classification.</title>
        <authorList>
            <person name="Goeker M."/>
        </authorList>
    </citation>
    <scope>NUCLEOTIDE SEQUENCE [LARGE SCALE GENOMIC DNA]</scope>
    <source>
        <strain evidence="3 4">DSM 29492</strain>
    </source>
</reference>
<dbReference type="Pfam" id="PF00403">
    <property type="entry name" value="HMA"/>
    <property type="match status" value="1"/>
</dbReference>
<protein>
    <submittedName>
        <fullName evidence="3">Copper chaperone CopZ</fullName>
    </submittedName>
</protein>
<dbReference type="InterPro" id="IPR017969">
    <property type="entry name" value="Heavy-metal-associated_CS"/>
</dbReference>
<dbReference type="InterPro" id="IPR036163">
    <property type="entry name" value="HMA_dom_sf"/>
</dbReference>
<dbReference type="PROSITE" id="PS01047">
    <property type="entry name" value="HMA_1"/>
    <property type="match status" value="1"/>
</dbReference>
<dbReference type="RefSeq" id="WP_147598226.1">
    <property type="nucleotide sequence ID" value="NZ_BAABXP010000003.1"/>
</dbReference>
<dbReference type="EMBL" id="JBEPMJ010000002">
    <property type="protein sequence ID" value="MET3749246.1"/>
    <property type="molecule type" value="Genomic_DNA"/>
</dbReference>
<dbReference type="InterPro" id="IPR006121">
    <property type="entry name" value="HMA_dom"/>
</dbReference>
<sequence length="125" mass="13196">MENIIAVLVLAVLIGGAAAYLVRAKRSGVKCVGCPAGGNCSSRHKKKKKKLTGAVIAKKTIIISGMHCAHCVQSVTDSLNRIDGVSARVDLNKSCAEIFLDREVGEDILISAVEKEGFSVESIQS</sequence>
<gene>
    <name evidence="3" type="ORF">ABID24_000469</name>
</gene>
<keyword evidence="1" id="KW-0479">Metal-binding</keyword>
<feature type="domain" description="HMA" evidence="2">
    <location>
        <begin position="57"/>
        <end position="121"/>
    </location>
</feature>
<evidence type="ECO:0000259" key="2">
    <source>
        <dbReference type="PROSITE" id="PS50846"/>
    </source>
</evidence>
<dbReference type="SUPFAM" id="SSF55008">
    <property type="entry name" value="HMA, heavy metal-associated domain"/>
    <property type="match status" value="1"/>
</dbReference>
<dbReference type="Proteomes" id="UP001549106">
    <property type="component" value="Unassembled WGS sequence"/>
</dbReference>
<organism evidence="3 4">
    <name type="scientific">Blautia caecimuris</name>
    <dbReference type="NCBI Taxonomy" id="1796615"/>
    <lineage>
        <taxon>Bacteria</taxon>
        <taxon>Bacillati</taxon>
        <taxon>Bacillota</taxon>
        <taxon>Clostridia</taxon>
        <taxon>Lachnospirales</taxon>
        <taxon>Lachnospiraceae</taxon>
        <taxon>Blautia</taxon>
    </lineage>
</organism>
<evidence type="ECO:0000313" key="3">
    <source>
        <dbReference type="EMBL" id="MET3749246.1"/>
    </source>
</evidence>
<dbReference type="CDD" id="cd00371">
    <property type="entry name" value="HMA"/>
    <property type="match status" value="1"/>
</dbReference>
<comment type="caution">
    <text evidence="3">The sequence shown here is derived from an EMBL/GenBank/DDBJ whole genome shotgun (WGS) entry which is preliminary data.</text>
</comment>
<dbReference type="PROSITE" id="PS50846">
    <property type="entry name" value="HMA_2"/>
    <property type="match status" value="1"/>
</dbReference>
<accession>A0ABV2LYQ4</accession>
<keyword evidence="4" id="KW-1185">Reference proteome</keyword>
<dbReference type="Gene3D" id="3.30.70.100">
    <property type="match status" value="1"/>
</dbReference>